<feature type="chain" id="PRO_5032846446" description="Outer membrane protein beta-barrel domain-containing protein" evidence="1">
    <location>
        <begin position="20"/>
        <end position="213"/>
    </location>
</feature>
<dbReference type="AlphaFoldDB" id="A0A840E8T0"/>
<dbReference type="Proteomes" id="UP000576209">
    <property type="component" value="Unassembled WGS sequence"/>
</dbReference>
<keyword evidence="1" id="KW-0732">Signal</keyword>
<dbReference type="RefSeq" id="WP_183494427.1">
    <property type="nucleotide sequence ID" value="NZ_JACIFF010000001.1"/>
</dbReference>
<feature type="signal peptide" evidence="1">
    <location>
        <begin position="1"/>
        <end position="19"/>
    </location>
</feature>
<evidence type="ECO:0000313" key="2">
    <source>
        <dbReference type="EMBL" id="MBB4078209.1"/>
    </source>
</evidence>
<reference evidence="2 3" key="1">
    <citation type="submission" date="2020-08" db="EMBL/GenBank/DDBJ databases">
        <title>Genomic Encyclopedia of Type Strains, Phase IV (KMG-IV): sequencing the most valuable type-strain genomes for metagenomic binning, comparative biology and taxonomic classification.</title>
        <authorList>
            <person name="Goeker M."/>
        </authorList>
    </citation>
    <scope>NUCLEOTIDE SEQUENCE [LARGE SCALE GENOMIC DNA]</scope>
    <source>
        <strain evidence="2 3">DSM 105137</strain>
    </source>
</reference>
<dbReference type="EMBL" id="JACIFF010000001">
    <property type="protein sequence ID" value="MBB4078209.1"/>
    <property type="molecule type" value="Genomic_DNA"/>
</dbReference>
<evidence type="ECO:0008006" key="4">
    <source>
        <dbReference type="Google" id="ProtNLM"/>
    </source>
</evidence>
<organism evidence="2 3">
    <name type="scientific">Neolewinella aquimaris</name>
    <dbReference type="NCBI Taxonomy" id="1835722"/>
    <lineage>
        <taxon>Bacteria</taxon>
        <taxon>Pseudomonadati</taxon>
        <taxon>Bacteroidota</taxon>
        <taxon>Saprospiria</taxon>
        <taxon>Saprospirales</taxon>
        <taxon>Lewinellaceae</taxon>
        <taxon>Neolewinella</taxon>
    </lineage>
</organism>
<keyword evidence="3" id="KW-1185">Reference proteome</keyword>
<evidence type="ECO:0000256" key="1">
    <source>
        <dbReference type="SAM" id="SignalP"/>
    </source>
</evidence>
<comment type="caution">
    <text evidence="2">The sequence shown here is derived from an EMBL/GenBank/DDBJ whole genome shotgun (WGS) entry which is preliminary data.</text>
</comment>
<name>A0A840E8T0_9BACT</name>
<proteinExistence type="predicted"/>
<accession>A0A840E8T0</accession>
<evidence type="ECO:0000313" key="3">
    <source>
        <dbReference type="Proteomes" id="UP000576209"/>
    </source>
</evidence>
<sequence>MRFWLFLLFLPTVVGTAGAQVGLTGFHNFNDANTTIGDQSSDLGYENGQDLALNYWFRLPKKRVEFLPTVYGSTTRGEVKWSEFGFQFRTNVYPFDFGTDCDCPTFGKQGPQLQKGLFLQLSPGVAYHRLGEDGNREALDKVAFTLGGGIGIDFGVSNLLTLTPILAVRHTLTDFADVNAANDDQTGLVESRARLTTLQLGLQATFRFDKKRY</sequence>
<gene>
    <name evidence="2" type="ORF">GGR28_000810</name>
</gene>
<protein>
    <recommendedName>
        <fullName evidence="4">Outer membrane protein beta-barrel domain-containing protein</fullName>
    </recommendedName>
</protein>